<protein>
    <submittedName>
        <fullName evidence="1">Uncharacterized protein</fullName>
    </submittedName>
</protein>
<proteinExistence type="predicted"/>
<reference evidence="1" key="1">
    <citation type="submission" date="2021-05" db="EMBL/GenBank/DDBJ databases">
        <authorList>
            <person name="Alioto T."/>
            <person name="Alioto T."/>
            <person name="Gomez Garrido J."/>
        </authorList>
    </citation>
    <scope>NUCLEOTIDE SEQUENCE</scope>
</reference>
<dbReference type="AlphaFoldDB" id="A0A8D9ABH0"/>
<sequence>MYLPSFTLQRLGFNFDQKSSYFKYNSLTMYLPLFTPGESPSLILYPTSICLFYLRSSSTWFFISVNMNKISFSKCSVFSSGCKLGGTSVRCTVSTLNPR</sequence>
<dbReference type="EMBL" id="HBUF01563072">
    <property type="protein sequence ID" value="CAG6763283.1"/>
    <property type="molecule type" value="Transcribed_RNA"/>
</dbReference>
<organism evidence="1">
    <name type="scientific">Cacopsylla melanoneura</name>
    <dbReference type="NCBI Taxonomy" id="428564"/>
    <lineage>
        <taxon>Eukaryota</taxon>
        <taxon>Metazoa</taxon>
        <taxon>Ecdysozoa</taxon>
        <taxon>Arthropoda</taxon>
        <taxon>Hexapoda</taxon>
        <taxon>Insecta</taxon>
        <taxon>Pterygota</taxon>
        <taxon>Neoptera</taxon>
        <taxon>Paraneoptera</taxon>
        <taxon>Hemiptera</taxon>
        <taxon>Sternorrhyncha</taxon>
        <taxon>Psylloidea</taxon>
        <taxon>Psyllidae</taxon>
        <taxon>Psyllinae</taxon>
        <taxon>Cacopsylla</taxon>
    </lineage>
</organism>
<evidence type="ECO:0000313" key="1">
    <source>
        <dbReference type="EMBL" id="CAG6763283.1"/>
    </source>
</evidence>
<accession>A0A8D9ABH0</accession>
<dbReference type="EMBL" id="HBUF01563070">
    <property type="protein sequence ID" value="CAG6763281.1"/>
    <property type="molecule type" value="Transcribed_RNA"/>
</dbReference>
<name>A0A8D9ABH0_9HEMI</name>
<dbReference type="EMBL" id="HBUF01563071">
    <property type="protein sequence ID" value="CAG6763282.1"/>
    <property type="molecule type" value="Transcribed_RNA"/>
</dbReference>